<gene>
    <name evidence="2" type="ORF">GCM10007964_01920</name>
</gene>
<feature type="compositionally biased region" description="Basic and acidic residues" evidence="1">
    <location>
        <begin position="36"/>
        <end position="49"/>
    </location>
</feature>
<dbReference type="Proteomes" id="UP000645217">
    <property type="component" value="Unassembled WGS sequence"/>
</dbReference>
<name>A0A917VBR9_9ACTN</name>
<proteinExistence type="predicted"/>
<evidence type="ECO:0000313" key="2">
    <source>
        <dbReference type="EMBL" id="GGK62392.1"/>
    </source>
</evidence>
<dbReference type="AlphaFoldDB" id="A0A917VBR9"/>
<comment type="caution">
    <text evidence="2">The sequence shown here is derived from an EMBL/GenBank/DDBJ whole genome shotgun (WGS) entry which is preliminary data.</text>
</comment>
<sequence>MCCLFRIAFSISRWDDTRRSGGARRVAGGCDLEAEVERKRNARDQERPGGDGTRARATAGGERRMGGPLAKGRRGGGVRVARIAGGDRQRDVVADITEGPP</sequence>
<reference evidence="2" key="2">
    <citation type="submission" date="2020-09" db="EMBL/GenBank/DDBJ databases">
        <authorList>
            <person name="Sun Q."/>
            <person name="Ohkuma M."/>
        </authorList>
    </citation>
    <scope>NUCLEOTIDE SEQUENCE</scope>
    <source>
        <strain evidence="2">JCM 13064</strain>
    </source>
</reference>
<reference evidence="2" key="1">
    <citation type="journal article" date="2014" name="Int. J. Syst. Evol. Microbiol.">
        <title>Complete genome sequence of Corynebacterium casei LMG S-19264T (=DSM 44701T), isolated from a smear-ripened cheese.</title>
        <authorList>
            <consortium name="US DOE Joint Genome Institute (JGI-PGF)"/>
            <person name="Walter F."/>
            <person name="Albersmeier A."/>
            <person name="Kalinowski J."/>
            <person name="Ruckert C."/>
        </authorList>
    </citation>
    <scope>NUCLEOTIDE SEQUENCE</scope>
    <source>
        <strain evidence="2">JCM 13064</strain>
    </source>
</reference>
<keyword evidence="3" id="KW-1185">Reference proteome</keyword>
<organism evidence="2 3">
    <name type="scientific">Sphaerisporangium melleum</name>
    <dbReference type="NCBI Taxonomy" id="321316"/>
    <lineage>
        <taxon>Bacteria</taxon>
        <taxon>Bacillati</taxon>
        <taxon>Actinomycetota</taxon>
        <taxon>Actinomycetes</taxon>
        <taxon>Streptosporangiales</taxon>
        <taxon>Streptosporangiaceae</taxon>
        <taxon>Sphaerisporangium</taxon>
    </lineage>
</organism>
<feature type="region of interest" description="Disordered" evidence="1">
    <location>
        <begin position="36"/>
        <end position="77"/>
    </location>
</feature>
<dbReference type="EMBL" id="BMNT01000001">
    <property type="protein sequence ID" value="GGK62392.1"/>
    <property type="molecule type" value="Genomic_DNA"/>
</dbReference>
<evidence type="ECO:0000256" key="1">
    <source>
        <dbReference type="SAM" id="MobiDB-lite"/>
    </source>
</evidence>
<evidence type="ECO:0000313" key="3">
    <source>
        <dbReference type="Proteomes" id="UP000645217"/>
    </source>
</evidence>
<accession>A0A917VBR9</accession>
<protein>
    <submittedName>
        <fullName evidence="2">Uncharacterized protein</fullName>
    </submittedName>
</protein>